<sequence>FAFRSDGSPDSPIRLPNKSPFYLIKYTERCQQVYGMNVTEEYVQWPYIRERDNACSGAYPKDERCSSGHRVHLCYYQP</sequence>
<accession>A0AA89C3G5</accession>
<dbReference type="PANTHER" id="PTHR19324">
    <property type="entry name" value="PERFORIN-LIKE PROTEIN 1"/>
    <property type="match status" value="1"/>
</dbReference>
<name>A0AA89C3G5_PINIB</name>
<reference evidence="2" key="1">
    <citation type="submission" date="2019-08" db="EMBL/GenBank/DDBJ databases">
        <title>The improved chromosome-level genome for the pearl oyster Pinctada fucata martensii using PacBio sequencing and Hi-C.</title>
        <authorList>
            <person name="Zheng Z."/>
        </authorList>
    </citation>
    <scope>NUCLEOTIDE SEQUENCE</scope>
    <source>
        <strain evidence="2">ZZ-2019</strain>
        <tissue evidence="2">Adductor muscle</tissue>
    </source>
</reference>
<comment type="caution">
    <text evidence="2">The sequence shown here is derived from an EMBL/GenBank/DDBJ whole genome shotgun (WGS) entry which is preliminary data.</text>
</comment>
<proteinExistence type="predicted"/>
<keyword evidence="3" id="KW-1185">Reference proteome</keyword>
<dbReference type="AlphaFoldDB" id="A0AA89C3G5"/>
<evidence type="ECO:0000313" key="2">
    <source>
        <dbReference type="EMBL" id="KAK3097891.1"/>
    </source>
</evidence>
<feature type="domain" description="Apextrin C-terminal" evidence="1">
    <location>
        <begin position="1"/>
        <end position="76"/>
    </location>
</feature>
<gene>
    <name evidence="2" type="ORF">FSP39_014216</name>
</gene>
<dbReference type="PANTHER" id="PTHR19324:SF33">
    <property type="entry name" value="MUCIN-5AC"/>
    <property type="match status" value="1"/>
</dbReference>
<dbReference type="InterPro" id="IPR031569">
    <property type="entry name" value="ApeC"/>
</dbReference>
<evidence type="ECO:0000313" key="3">
    <source>
        <dbReference type="Proteomes" id="UP001186944"/>
    </source>
</evidence>
<organism evidence="2 3">
    <name type="scientific">Pinctada imbricata</name>
    <name type="common">Atlantic pearl-oyster</name>
    <name type="synonym">Pinctada martensii</name>
    <dbReference type="NCBI Taxonomy" id="66713"/>
    <lineage>
        <taxon>Eukaryota</taxon>
        <taxon>Metazoa</taxon>
        <taxon>Spiralia</taxon>
        <taxon>Lophotrochozoa</taxon>
        <taxon>Mollusca</taxon>
        <taxon>Bivalvia</taxon>
        <taxon>Autobranchia</taxon>
        <taxon>Pteriomorphia</taxon>
        <taxon>Pterioida</taxon>
        <taxon>Pterioidea</taxon>
        <taxon>Pteriidae</taxon>
        <taxon>Pinctada</taxon>
    </lineage>
</organism>
<evidence type="ECO:0000259" key="1">
    <source>
        <dbReference type="Pfam" id="PF16977"/>
    </source>
</evidence>
<dbReference type="EMBL" id="VSWD01000007">
    <property type="protein sequence ID" value="KAK3097891.1"/>
    <property type="molecule type" value="Genomic_DNA"/>
</dbReference>
<dbReference type="Proteomes" id="UP001186944">
    <property type="component" value="Unassembled WGS sequence"/>
</dbReference>
<protein>
    <recommendedName>
        <fullName evidence="1">Apextrin C-terminal domain-containing protein</fullName>
    </recommendedName>
</protein>
<feature type="non-terminal residue" evidence="2">
    <location>
        <position position="1"/>
    </location>
</feature>
<dbReference type="Pfam" id="PF16977">
    <property type="entry name" value="ApeC"/>
    <property type="match status" value="1"/>
</dbReference>